<dbReference type="SUPFAM" id="SSF53474">
    <property type="entry name" value="alpha/beta-Hydrolases"/>
    <property type="match status" value="1"/>
</dbReference>
<keyword evidence="2 4" id="KW-0732">Signal</keyword>
<dbReference type="AlphaFoldDB" id="A0A2A9FJ52"/>
<dbReference type="Proteomes" id="UP000243542">
    <property type="component" value="Unassembled WGS sequence"/>
</dbReference>
<organism evidence="6 7">
    <name type="scientific">Amycolatopsis sulphurea</name>
    <dbReference type="NCBI Taxonomy" id="76022"/>
    <lineage>
        <taxon>Bacteria</taxon>
        <taxon>Bacillati</taxon>
        <taxon>Actinomycetota</taxon>
        <taxon>Actinomycetes</taxon>
        <taxon>Pseudonocardiales</taxon>
        <taxon>Pseudonocardiaceae</taxon>
        <taxon>Amycolatopsis</taxon>
    </lineage>
</organism>
<evidence type="ECO:0000256" key="1">
    <source>
        <dbReference type="ARBA" id="ARBA00010088"/>
    </source>
</evidence>
<name>A0A2A9FJ52_9PSEU</name>
<dbReference type="InterPro" id="IPR029058">
    <property type="entry name" value="AB_hydrolase_fold"/>
</dbReference>
<evidence type="ECO:0000313" key="7">
    <source>
        <dbReference type="Proteomes" id="UP000243542"/>
    </source>
</evidence>
<protein>
    <submittedName>
        <fullName evidence="6">Alpha/beta hydrolase family protein</fullName>
    </submittedName>
</protein>
<accession>A0A2A9FJ52</accession>
<comment type="similarity">
    <text evidence="1">Belongs to the peptidase S33 family.</text>
</comment>
<dbReference type="RefSeq" id="WP_098514292.1">
    <property type="nucleotide sequence ID" value="NZ_JBIAKZ010000003.1"/>
</dbReference>
<evidence type="ECO:0000256" key="3">
    <source>
        <dbReference type="ARBA" id="ARBA00022801"/>
    </source>
</evidence>
<evidence type="ECO:0000256" key="2">
    <source>
        <dbReference type="ARBA" id="ARBA00022729"/>
    </source>
</evidence>
<feature type="chain" id="PRO_5013332701" evidence="4">
    <location>
        <begin position="29"/>
        <end position="486"/>
    </location>
</feature>
<reference evidence="6 7" key="1">
    <citation type="submission" date="2017-10" db="EMBL/GenBank/DDBJ databases">
        <title>Sequencing the genomes of 1000 actinobacteria strains.</title>
        <authorList>
            <person name="Klenk H.-P."/>
        </authorList>
    </citation>
    <scope>NUCLEOTIDE SEQUENCE [LARGE SCALE GENOMIC DNA]</scope>
    <source>
        <strain evidence="6 7">DSM 46092</strain>
    </source>
</reference>
<sequence>MTVGAARLAATAGAVVAVLGLVAAPAAATGGGVKWSACPPEVSAPRGTGCARLAVPLDYADPSGKQLDLLLSAAGSLDAPEVLVVNPGGPGESGIGTPKQVVASMSPELRDRYLVVAFDPRGVGASSPVDCGDTSALLPAPMPPDDPADAGQEQARVKPARTIADTCVRRAGDLVRHITTQDAARDLDRIRAALGKDRLDYLGYSYGTKLGATYATMFPERAGKMVLDSVVDPTVGGYQQGFEQDPALQHRAEQFFAWVAQHDATYHLGATGAHVSQYWRGLRGDLTAKPVEGKVGGAELDNMLASTMYTDTSWPTLASAVSRYHAGEPGGLTAAAAQLAQSGVDGPQLAYNCADDKWPADWATWHADTTRAAAKAPLFAWLNTWFSAPCAFWRAPTAPPLKIGSGKVPPLLLVQAKDDPATPLTGAQRMQQAIRGSRMVLSEGGNHGQFLFDGNSCVDQPVTQYLLTGKLPAADVRCAASPAPDA</sequence>
<dbReference type="InterPro" id="IPR051601">
    <property type="entry name" value="Serine_prot/Carboxylest_S33"/>
</dbReference>
<dbReference type="PANTHER" id="PTHR43248">
    <property type="entry name" value="2-SUCCINYL-6-HYDROXY-2,4-CYCLOHEXADIENE-1-CARBOXYLATE SYNTHASE"/>
    <property type="match status" value="1"/>
</dbReference>
<feature type="signal peptide" evidence="4">
    <location>
        <begin position="1"/>
        <end position="28"/>
    </location>
</feature>
<evidence type="ECO:0000313" key="6">
    <source>
        <dbReference type="EMBL" id="PFG50602.1"/>
    </source>
</evidence>
<dbReference type="GO" id="GO:0016787">
    <property type="term" value="F:hydrolase activity"/>
    <property type="evidence" value="ECO:0007669"/>
    <property type="project" value="UniProtKB-KW"/>
</dbReference>
<dbReference type="InterPro" id="IPR013595">
    <property type="entry name" value="Pept_S33_TAP-like_C"/>
</dbReference>
<evidence type="ECO:0000259" key="5">
    <source>
        <dbReference type="Pfam" id="PF08386"/>
    </source>
</evidence>
<feature type="domain" description="Peptidase S33 tripeptidyl aminopeptidase-like C-terminal" evidence="5">
    <location>
        <begin position="381"/>
        <end position="478"/>
    </location>
</feature>
<keyword evidence="7" id="KW-1185">Reference proteome</keyword>
<gene>
    <name evidence="6" type="ORF">ATK36_5847</name>
</gene>
<dbReference type="EMBL" id="PDJK01000002">
    <property type="protein sequence ID" value="PFG50602.1"/>
    <property type="molecule type" value="Genomic_DNA"/>
</dbReference>
<comment type="caution">
    <text evidence="6">The sequence shown here is derived from an EMBL/GenBank/DDBJ whole genome shotgun (WGS) entry which is preliminary data.</text>
</comment>
<dbReference type="PANTHER" id="PTHR43248:SF29">
    <property type="entry name" value="TRIPEPTIDYL AMINOPEPTIDASE"/>
    <property type="match status" value="1"/>
</dbReference>
<proteinExistence type="inferred from homology"/>
<dbReference type="Gene3D" id="3.40.50.1820">
    <property type="entry name" value="alpha/beta hydrolase"/>
    <property type="match status" value="1"/>
</dbReference>
<keyword evidence="3 6" id="KW-0378">Hydrolase</keyword>
<dbReference type="Pfam" id="PF08386">
    <property type="entry name" value="Abhydrolase_4"/>
    <property type="match status" value="1"/>
</dbReference>
<evidence type="ECO:0000256" key="4">
    <source>
        <dbReference type="SAM" id="SignalP"/>
    </source>
</evidence>